<dbReference type="AlphaFoldDB" id="A0A1F6E6P4"/>
<sequence length="66" mass="7928">MAMYRNSDKHRAVCLKFKNAYKAYCDFMRSKNMKDHTKVHELTKNLSVAEQQLYELFGLTRMQNNH</sequence>
<comment type="caution">
    <text evidence="1">The sequence shown here is derived from an EMBL/GenBank/DDBJ whole genome shotgun (WGS) entry which is preliminary data.</text>
</comment>
<evidence type="ECO:0000313" key="1">
    <source>
        <dbReference type="EMBL" id="OGG69210.1"/>
    </source>
</evidence>
<dbReference type="Proteomes" id="UP000176689">
    <property type="component" value="Unassembled WGS sequence"/>
</dbReference>
<gene>
    <name evidence="1" type="ORF">A3F27_01315</name>
</gene>
<evidence type="ECO:0000313" key="2">
    <source>
        <dbReference type="Proteomes" id="UP000176689"/>
    </source>
</evidence>
<protein>
    <submittedName>
        <fullName evidence="1">Uncharacterized protein</fullName>
    </submittedName>
</protein>
<organism evidence="1 2">
    <name type="scientific">Candidatus Kaiserbacteria bacterium RIFCSPHIGHO2_12_FULL_53_13</name>
    <dbReference type="NCBI Taxonomy" id="1798502"/>
    <lineage>
        <taxon>Bacteria</taxon>
        <taxon>Candidatus Kaiseribacteriota</taxon>
    </lineage>
</organism>
<proteinExistence type="predicted"/>
<dbReference type="EMBL" id="MFLP01000036">
    <property type="protein sequence ID" value="OGG69210.1"/>
    <property type="molecule type" value="Genomic_DNA"/>
</dbReference>
<reference evidence="1 2" key="1">
    <citation type="journal article" date="2016" name="Nat. Commun.">
        <title>Thousands of microbial genomes shed light on interconnected biogeochemical processes in an aquifer system.</title>
        <authorList>
            <person name="Anantharaman K."/>
            <person name="Brown C.T."/>
            <person name="Hug L.A."/>
            <person name="Sharon I."/>
            <person name="Castelle C.J."/>
            <person name="Probst A.J."/>
            <person name="Thomas B.C."/>
            <person name="Singh A."/>
            <person name="Wilkins M.J."/>
            <person name="Karaoz U."/>
            <person name="Brodie E.L."/>
            <person name="Williams K.H."/>
            <person name="Hubbard S.S."/>
            <person name="Banfield J.F."/>
        </authorList>
    </citation>
    <scope>NUCLEOTIDE SEQUENCE [LARGE SCALE GENOMIC DNA]</scope>
</reference>
<name>A0A1F6E6P4_9BACT</name>
<accession>A0A1F6E6P4</accession>